<dbReference type="EMBL" id="QEKI01000015">
    <property type="protein sequence ID" value="PVY38694.1"/>
    <property type="molecule type" value="Genomic_DNA"/>
</dbReference>
<proteinExistence type="predicted"/>
<keyword evidence="2" id="KW-1185">Reference proteome</keyword>
<gene>
    <name evidence="1" type="ORF">C8E01_11531</name>
</gene>
<dbReference type="Proteomes" id="UP000245466">
    <property type="component" value="Unassembled WGS sequence"/>
</dbReference>
<dbReference type="AlphaFoldDB" id="A0A2U1AQK8"/>
<reference evidence="1 2" key="1">
    <citation type="submission" date="2018-04" db="EMBL/GenBank/DDBJ databases">
        <title>Genomic Encyclopedia of Type Strains, Phase IV (KMG-IV): sequencing the most valuable type-strain genomes for metagenomic binning, comparative biology and taxonomic classification.</title>
        <authorList>
            <person name="Goeker M."/>
        </authorList>
    </citation>
    <scope>NUCLEOTIDE SEQUENCE [LARGE SCALE GENOMIC DNA]</scope>
    <source>
        <strain evidence="1 2">DSM 100231</strain>
    </source>
</reference>
<sequence>MKLFKLSYKKYTIKNLKRLLYLVNFSEWHRIDGRSLFILIINKFRRENDPFYFILFFYCWNQTKGRN</sequence>
<comment type="caution">
    <text evidence="1">The sequence shown here is derived from an EMBL/GenBank/DDBJ whole genome shotgun (WGS) entry which is preliminary data.</text>
</comment>
<organism evidence="1 2">
    <name type="scientific">Pontibacter virosus</name>
    <dbReference type="NCBI Taxonomy" id="1765052"/>
    <lineage>
        <taxon>Bacteria</taxon>
        <taxon>Pseudomonadati</taxon>
        <taxon>Bacteroidota</taxon>
        <taxon>Cytophagia</taxon>
        <taxon>Cytophagales</taxon>
        <taxon>Hymenobacteraceae</taxon>
        <taxon>Pontibacter</taxon>
    </lineage>
</organism>
<name>A0A2U1AQK8_9BACT</name>
<accession>A0A2U1AQK8</accession>
<protein>
    <submittedName>
        <fullName evidence="1">Uncharacterized protein</fullName>
    </submittedName>
</protein>
<evidence type="ECO:0000313" key="2">
    <source>
        <dbReference type="Proteomes" id="UP000245466"/>
    </source>
</evidence>
<evidence type="ECO:0000313" key="1">
    <source>
        <dbReference type="EMBL" id="PVY38694.1"/>
    </source>
</evidence>